<dbReference type="KEGG" id="stcm:SCMC78_15670"/>
<keyword evidence="2" id="KW-1133">Transmembrane helix</keyword>
<feature type="compositionally biased region" description="Polar residues" evidence="1">
    <location>
        <begin position="7"/>
        <end position="29"/>
    </location>
</feature>
<protein>
    <submittedName>
        <fullName evidence="3">Uncharacterized protein</fullName>
    </submittedName>
</protein>
<keyword evidence="2" id="KW-0472">Membrane</keyword>
<feature type="transmembrane region" description="Helical" evidence="2">
    <location>
        <begin position="85"/>
        <end position="105"/>
    </location>
</feature>
<feature type="region of interest" description="Disordered" evidence="1">
    <location>
        <begin position="1"/>
        <end position="29"/>
    </location>
</feature>
<feature type="compositionally biased region" description="Polar residues" evidence="1">
    <location>
        <begin position="113"/>
        <end position="123"/>
    </location>
</feature>
<sequence>MYVAVSGSRSWSSPNKYGDSGTDSGCRTSDSIAAPVMQIKESFLMFRRREAVPFSFVAESDRFRSNVTPPPATRATVPELLGRSLVGLTVVAGLVGSLLLGLPALDSGPSAQHGKQSTASQGR</sequence>
<evidence type="ECO:0000256" key="1">
    <source>
        <dbReference type="SAM" id="MobiDB-lite"/>
    </source>
</evidence>
<reference evidence="3" key="1">
    <citation type="submission" date="2024-07" db="EMBL/GenBank/DDBJ databases">
        <title>Complete genome sequences of cellulolytic bacteria, Kitasatospora sp. CMC57 and Streptomyces sp. CMC78, isolated from Japanese agricultural soil.</title>
        <authorList>
            <person name="Hashimoto T."/>
            <person name="Ito M."/>
            <person name="Iwamoto M."/>
            <person name="Fukahori D."/>
            <person name="Shoda T."/>
            <person name="Sakoda M."/>
            <person name="Morohoshi T."/>
            <person name="Mitsuboshi M."/>
            <person name="Nishizawa T."/>
        </authorList>
    </citation>
    <scope>NUCLEOTIDE SEQUENCE</scope>
    <source>
        <strain evidence="3">CMC78</strain>
    </source>
</reference>
<name>A0AB33KJN4_9ACTN</name>
<dbReference type="EMBL" id="AP035884">
    <property type="protein sequence ID" value="BFP51760.1"/>
    <property type="molecule type" value="Genomic_DNA"/>
</dbReference>
<accession>A0AB33KJN4</accession>
<evidence type="ECO:0000313" key="3">
    <source>
        <dbReference type="EMBL" id="BFP51760.1"/>
    </source>
</evidence>
<keyword evidence="2" id="KW-0812">Transmembrane</keyword>
<organism evidence="3">
    <name type="scientific">Streptomyces sp. CMC78</name>
    <dbReference type="NCBI Taxonomy" id="3231512"/>
    <lineage>
        <taxon>Bacteria</taxon>
        <taxon>Bacillati</taxon>
        <taxon>Actinomycetota</taxon>
        <taxon>Actinomycetes</taxon>
        <taxon>Kitasatosporales</taxon>
        <taxon>Streptomycetaceae</taxon>
        <taxon>Streptomyces</taxon>
    </lineage>
</organism>
<feature type="region of interest" description="Disordered" evidence="1">
    <location>
        <begin position="103"/>
        <end position="123"/>
    </location>
</feature>
<proteinExistence type="predicted"/>
<evidence type="ECO:0000256" key="2">
    <source>
        <dbReference type="SAM" id="Phobius"/>
    </source>
</evidence>
<gene>
    <name evidence="3" type="ORF">SCMC78_15670</name>
</gene>
<dbReference type="AlphaFoldDB" id="A0AB33KJN4"/>